<dbReference type="Proteomes" id="UP000093281">
    <property type="component" value="Unassembled WGS sequence"/>
</dbReference>
<reference evidence="3" key="1">
    <citation type="submission" date="2015-05" db="EMBL/GenBank/DDBJ databases">
        <authorList>
            <person name="Rovetto F."/>
            <person name="Cocolin L."/>
            <person name="Illeghems K."/>
            <person name="Van Nieuwerburgh F."/>
            <person name="Houf K."/>
        </authorList>
    </citation>
    <scope>NUCLEOTIDE SEQUENCE [LARGE SCALE GENOMIC DNA]</scope>
    <source>
        <strain evidence="3">DU22</strain>
    </source>
</reference>
<sequence length="169" mass="18551">MNKISKIAILLLSPLYIFAHSLVLYVDDNKDGTITIAGEFNTGESAAGALILLEALHSGEILFQKRLTDDDLIVDIPKIPYKIVLDGGGADHQEEKIGVPPPNGFDKVEEKVAKQEPKKEQKPSRSLIKLSSSTAVNVSIILAFVLLFATIFISIRNTNKILKKLENNK</sequence>
<dbReference type="RefSeq" id="WP_066185226.1">
    <property type="nucleotide sequence ID" value="NZ_LCUJ01000001.1"/>
</dbReference>
<dbReference type="EMBL" id="LCUJ01000001">
    <property type="protein sequence ID" value="OCM00172.1"/>
    <property type="molecule type" value="Genomic_DNA"/>
</dbReference>
<dbReference type="AlphaFoldDB" id="A0A1C0B9D2"/>
<dbReference type="OrthoDB" id="5347922at2"/>
<evidence type="ECO:0000256" key="1">
    <source>
        <dbReference type="SAM" id="Phobius"/>
    </source>
</evidence>
<comment type="caution">
    <text evidence="2">The sequence shown here is derived from an EMBL/GenBank/DDBJ whole genome shotgun (WGS) entry which is preliminary data.</text>
</comment>
<proteinExistence type="predicted"/>
<accession>A0A1C0B9D2</accession>
<gene>
    <name evidence="2" type="ORF">AAX29_00170</name>
</gene>
<keyword evidence="1" id="KW-0812">Transmembrane</keyword>
<feature type="transmembrane region" description="Helical" evidence="1">
    <location>
        <begin position="7"/>
        <end position="26"/>
    </location>
</feature>
<keyword evidence="1" id="KW-0472">Membrane</keyword>
<evidence type="ECO:0008006" key="4">
    <source>
        <dbReference type="Google" id="ProtNLM"/>
    </source>
</evidence>
<feature type="transmembrane region" description="Helical" evidence="1">
    <location>
        <begin position="135"/>
        <end position="155"/>
    </location>
</feature>
<evidence type="ECO:0000313" key="3">
    <source>
        <dbReference type="Proteomes" id="UP000093281"/>
    </source>
</evidence>
<name>A0A1C0B9D2_9BACT</name>
<evidence type="ECO:0000313" key="2">
    <source>
        <dbReference type="EMBL" id="OCM00172.1"/>
    </source>
</evidence>
<protein>
    <recommendedName>
        <fullName evidence="4">Carboxypeptidase regulatory-like domain-containing protein</fullName>
    </recommendedName>
</protein>
<dbReference type="STRING" id="544718.AAX25_00908"/>
<organism evidence="2 3">
    <name type="scientific">Aliarcobacter thereius</name>
    <dbReference type="NCBI Taxonomy" id="544718"/>
    <lineage>
        <taxon>Bacteria</taxon>
        <taxon>Pseudomonadati</taxon>
        <taxon>Campylobacterota</taxon>
        <taxon>Epsilonproteobacteria</taxon>
        <taxon>Campylobacterales</taxon>
        <taxon>Arcobacteraceae</taxon>
        <taxon>Aliarcobacter</taxon>
    </lineage>
</organism>
<keyword evidence="1" id="KW-1133">Transmembrane helix</keyword>
<dbReference type="PATRIC" id="fig|544718.51.peg.161"/>